<dbReference type="Proteomes" id="UP000652681">
    <property type="component" value="Unassembled WGS sequence"/>
</dbReference>
<keyword evidence="3" id="KW-0997">Cell inner membrane</keyword>
<dbReference type="PANTHER" id="PTHR30606">
    <property type="entry name" value="LIPID A BIOSYNTHESIS LAUROYL ACYLTRANSFERASE"/>
    <property type="match status" value="1"/>
</dbReference>
<keyword evidence="9" id="KW-1185">Reference proteome</keyword>
<proteinExistence type="predicted"/>
<reference evidence="8" key="1">
    <citation type="submission" date="2020-09" db="EMBL/GenBank/DDBJ databases">
        <title>Taishania pollutisoli gen. nov., sp. nov., Isolated from Tetrabromobisphenol A-Contaminated Soil.</title>
        <authorList>
            <person name="Chen Q."/>
        </authorList>
    </citation>
    <scope>NUCLEOTIDE SEQUENCE</scope>
    <source>
        <strain evidence="8">CZZ-1</strain>
    </source>
</reference>
<gene>
    <name evidence="8" type="ORF">H9Y05_00535</name>
</gene>
<evidence type="ECO:0000313" key="9">
    <source>
        <dbReference type="Proteomes" id="UP000652681"/>
    </source>
</evidence>
<dbReference type="InterPro" id="IPR004960">
    <property type="entry name" value="LipA_acyltrans"/>
</dbReference>
<evidence type="ECO:0000256" key="5">
    <source>
        <dbReference type="ARBA" id="ARBA00023136"/>
    </source>
</evidence>
<keyword evidence="7" id="KW-0812">Transmembrane</keyword>
<keyword evidence="2" id="KW-1003">Cell membrane</keyword>
<dbReference type="Pfam" id="PF03279">
    <property type="entry name" value="Lip_A_acyltrans"/>
    <property type="match status" value="1"/>
</dbReference>
<dbReference type="EMBL" id="JACVEL010000001">
    <property type="protein sequence ID" value="MBC9810950.1"/>
    <property type="molecule type" value="Genomic_DNA"/>
</dbReference>
<dbReference type="AlphaFoldDB" id="A0A8J6PHF4"/>
<evidence type="ECO:0000256" key="4">
    <source>
        <dbReference type="ARBA" id="ARBA00022679"/>
    </source>
</evidence>
<accession>A0A8J6PHF4</accession>
<keyword evidence="4" id="KW-0808">Transferase</keyword>
<keyword evidence="7" id="KW-1133">Transmembrane helix</keyword>
<keyword evidence="6 8" id="KW-0012">Acyltransferase</keyword>
<dbReference type="RefSeq" id="WP_216713212.1">
    <property type="nucleotide sequence ID" value="NZ_JACVEL010000001.1"/>
</dbReference>
<sequence length="296" mass="34453">MEKKWDGKTKGFLWGYRFFIFCIRFFGVRISYFFCIWVSGYFILFARKQKKGLVQFYQTGFGFSKIKSLRYAAANFYEFGKIIIDRIALRTPRKRIYTHSFDNEIVLRNMHAAGKGGFLFSGHVGNWENAGNLIGERITSTINILMLDAEVEKIKQFVESNVEVAKYNLIPLKEDMSHLILIHQALKRNELIALHADRTIPGQKTFTFPFLNGTAQFPAGPFMMAYKFKVPITFVYAIKEGFHFSLSSTDPIVGGKDVQSPEEIAERYVQRLEELVKKAPKQWFNFYEYFEENRPA</sequence>
<protein>
    <submittedName>
        <fullName evidence="8">Lipid A biosynthesis acyltransferase</fullName>
    </submittedName>
</protein>
<organism evidence="8 9">
    <name type="scientific">Taishania pollutisoli</name>
    <dbReference type="NCBI Taxonomy" id="2766479"/>
    <lineage>
        <taxon>Bacteria</taxon>
        <taxon>Pseudomonadati</taxon>
        <taxon>Bacteroidota</taxon>
        <taxon>Flavobacteriia</taxon>
        <taxon>Flavobacteriales</taxon>
        <taxon>Crocinitomicaceae</taxon>
        <taxon>Taishania</taxon>
    </lineage>
</organism>
<keyword evidence="5 7" id="KW-0472">Membrane</keyword>
<comment type="subcellular location">
    <subcellularLocation>
        <location evidence="1">Cell inner membrane</location>
    </subcellularLocation>
</comment>
<evidence type="ECO:0000256" key="1">
    <source>
        <dbReference type="ARBA" id="ARBA00004533"/>
    </source>
</evidence>
<dbReference type="PANTHER" id="PTHR30606:SF10">
    <property type="entry name" value="PHOSPHATIDYLINOSITOL MANNOSIDE ACYLTRANSFERASE"/>
    <property type="match status" value="1"/>
</dbReference>
<dbReference type="GO" id="GO:0005886">
    <property type="term" value="C:plasma membrane"/>
    <property type="evidence" value="ECO:0007669"/>
    <property type="project" value="UniProtKB-SubCell"/>
</dbReference>
<dbReference type="GO" id="GO:0009247">
    <property type="term" value="P:glycolipid biosynthetic process"/>
    <property type="evidence" value="ECO:0007669"/>
    <property type="project" value="UniProtKB-ARBA"/>
</dbReference>
<evidence type="ECO:0000256" key="2">
    <source>
        <dbReference type="ARBA" id="ARBA00022475"/>
    </source>
</evidence>
<evidence type="ECO:0000256" key="3">
    <source>
        <dbReference type="ARBA" id="ARBA00022519"/>
    </source>
</evidence>
<evidence type="ECO:0000313" key="8">
    <source>
        <dbReference type="EMBL" id="MBC9810950.1"/>
    </source>
</evidence>
<dbReference type="CDD" id="cd07984">
    <property type="entry name" value="LPLAT_LABLAT-like"/>
    <property type="match status" value="1"/>
</dbReference>
<dbReference type="GO" id="GO:0016746">
    <property type="term" value="F:acyltransferase activity"/>
    <property type="evidence" value="ECO:0007669"/>
    <property type="project" value="UniProtKB-KW"/>
</dbReference>
<evidence type="ECO:0000256" key="7">
    <source>
        <dbReference type="SAM" id="Phobius"/>
    </source>
</evidence>
<name>A0A8J6PHF4_9FLAO</name>
<evidence type="ECO:0000256" key="6">
    <source>
        <dbReference type="ARBA" id="ARBA00023315"/>
    </source>
</evidence>
<comment type="caution">
    <text evidence="8">The sequence shown here is derived from an EMBL/GenBank/DDBJ whole genome shotgun (WGS) entry which is preliminary data.</text>
</comment>
<feature type="transmembrane region" description="Helical" evidence="7">
    <location>
        <begin position="18"/>
        <end position="44"/>
    </location>
</feature>